<evidence type="ECO:0000313" key="2">
    <source>
        <dbReference type="EMBL" id="KFD68483.1"/>
    </source>
</evidence>
<evidence type="ECO:0000313" key="1">
    <source>
        <dbReference type="EMBL" id="KFD48925.1"/>
    </source>
</evidence>
<gene>
    <name evidence="1" type="ORF">M513_10166</name>
    <name evidence="2" type="ORF">M514_10166</name>
</gene>
<dbReference type="Proteomes" id="UP000030764">
    <property type="component" value="Unassembled WGS sequence"/>
</dbReference>
<reference evidence="2 3" key="1">
    <citation type="journal article" date="2014" name="Nat. Genet.">
        <title>Genome and transcriptome of the porcine whipworm Trichuris suis.</title>
        <authorList>
            <person name="Jex A.R."/>
            <person name="Nejsum P."/>
            <person name="Schwarz E.M."/>
            <person name="Hu L."/>
            <person name="Young N.D."/>
            <person name="Hall R.S."/>
            <person name="Korhonen P.K."/>
            <person name="Liao S."/>
            <person name="Thamsborg S."/>
            <person name="Xia J."/>
            <person name="Xu P."/>
            <person name="Wang S."/>
            <person name="Scheerlinck J.P."/>
            <person name="Hofmann A."/>
            <person name="Sternberg P.W."/>
            <person name="Wang J."/>
            <person name="Gasser R.B."/>
        </authorList>
    </citation>
    <scope>NUCLEOTIDE SEQUENCE [LARGE SCALE GENOMIC DNA]</scope>
    <source>
        <strain evidence="2">DCEP-RM93F</strain>
        <strain evidence="1">DCEP-RM93M</strain>
    </source>
</reference>
<dbReference type="EMBL" id="KL363281">
    <property type="protein sequence ID" value="KFD48925.1"/>
    <property type="molecule type" value="Genomic_DNA"/>
</dbReference>
<proteinExistence type="predicted"/>
<keyword evidence="3" id="KW-1185">Reference proteome</keyword>
<dbReference type="Proteomes" id="UP000030758">
    <property type="component" value="Unassembled WGS sequence"/>
</dbReference>
<protein>
    <submittedName>
        <fullName evidence="2">Uncharacterized protein</fullName>
    </submittedName>
</protein>
<name>A0A085NG87_9BILA</name>
<sequence length="108" mass="12392">MAQKSEKMAEKGSSSFPKLNAMNYHNWLLKSEWTLKKKKLRIYVDCRTARLEPTSKHCGLKRFDEQSEIAQATIKLGVAFELKSRARTMQLKRGLVDNKCAESEPMDG</sequence>
<organism evidence="2">
    <name type="scientific">Trichuris suis</name>
    <name type="common">pig whipworm</name>
    <dbReference type="NCBI Taxonomy" id="68888"/>
    <lineage>
        <taxon>Eukaryota</taxon>
        <taxon>Metazoa</taxon>
        <taxon>Ecdysozoa</taxon>
        <taxon>Nematoda</taxon>
        <taxon>Enoplea</taxon>
        <taxon>Dorylaimia</taxon>
        <taxon>Trichinellida</taxon>
        <taxon>Trichuridae</taxon>
        <taxon>Trichuris</taxon>
    </lineage>
</organism>
<dbReference type="AlphaFoldDB" id="A0A085NG87"/>
<evidence type="ECO:0000313" key="3">
    <source>
        <dbReference type="Proteomes" id="UP000030764"/>
    </source>
</evidence>
<dbReference type="EMBL" id="KL367504">
    <property type="protein sequence ID" value="KFD68483.1"/>
    <property type="molecule type" value="Genomic_DNA"/>
</dbReference>
<accession>A0A085NG87</accession>